<dbReference type="STRING" id="1531966.A0A0A1T6X3"/>
<evidence type="ECO:0000256" key="2">
    <source>
        <dbReference type="ARBA" id="ARBA00022833"/>
    </source>
</evidence>
<dbReference type="PANTHER" id="PTHR47660">
    <property type="entry name" value="TRANSCRIPTION FACTOR WITH C2H2 AND ZN(2)-CYS(6) DNA BINDING DOMAIN (EUROFUNG)-RELATED-RELATED"/>
    <property type="match status" value="1"/>
</dbReference>
<dbReference type="OrthoDB" id="2943660at2759"/>
<organism evidence="8 9">
    <name type="scientific">[Torrubiella] hemipterigena</name>
    <dbReference type="NCBI Taxonomy" id="1531966"/>
    <lineage>
        <taxon>Eukaryota</taxon>
        <taxon>Fungi</taxon>
        <taxon>Dikarya</taxon>
        <taxon>Ascomycota</taxon>
        <taxon>Pezizomycotina</taxon>
        <taxon>Sordariomycetes</taxon>
        <taxon>Hypocreomycetidae</taxon>
        <taxon>Hypocreales</taxon>
        <taxon>Clavicipitaceae</taxon>
        <taxon>Clavicipitaceae incertae sedis</taxon>
        <taxon>'Torrubiella' clade</taxon>
    </lineage>
</organism>
<feature type="compositionally biased region" description="Polar residues" evidence="6">
    <location>
        <begin position="104"/>
        <end position="118"/>
    </location>
</feature>
<feature type="region of interest" description="Disordered" evidence="6">
    <location>
        <begin position="104"/>
        <end position="138"/>
    </location>
</feature>
<evidence type="ECO:0000256" key="3">
    <source>
        <dbReference type="ARBA" id="ARBA00023015"/>
    </source>
</evidence>
<name>A0A0A1T6X3_9HYPO</name>
<evidence type="ECO:0000256" key="5">
    <source>
        <dbReference type="ARBA" id="ARBA00023242"/>
    </source>
</evidence>
<evidence type="ECO:0000313" key="9">
    <source>
        <dbReference type="Proteomes" id="UP000039046"/>
    </source>
</evidence>
<keyword evidence="3" id="KW-0805">Transcription regulation</keyword>
<dbReference type="Pfam" id="PF00172">
    <property type="entry name" value="Zn_clus"/>
    <property type="match status" value="1"/>
</dbReference>
<dbReference type="CDD" id="cd00067">
    <property type="entry name" value="GAL4"/>
    <property type="match status" value="1"/>
</dbReference>
<feature type="compositionally biased region" description="Low complexity" evidence="6">
    <location>
        <begin position="119"/>
        <end position="133"/>
    </location>
</feature>
<reference evidence="8 9" key="1">
    <citation type="journal article" date="2015" name="Genome Announc.">
        <title>Draft Genome Sequence and Gene Annotation of the Entomopathogenic Fungus Verticillium hemipterigenum.</title>
        <authorList>
            <person name="Horn F."/>
            <person name="Habel A."/>
            <person name="Scharf D.H."/>
            <person name="Dworschak J."/>
            <person name="Brakhage A.A."/>
            <person name="Guthke R."/>
            <person name="Hertweck C."/>
            <person name="Linde J."/>
        </authorList>
    </citation>
    <scope>NUCLEOTIDE SEQUENCE [LARGE SCALE GENOMIC DNA]</scope>
</reference>
<gene>
    <name evidence="8" type="ORF">VHEMI01233</name>
</gene>
<keyword evidence="5" id="KW-0539">Nucleus</keyword>
<dbReference type="AlphaFoldDB" id="A0A0A1T6X3"/>
<dbReference type="EMBL" id="CDHN01000001">
    <property type="protein sequence ID" value="CEJ81084.1"/>
    <property type="molecule type" value="Genomic_DNA"/>
</dbReference>
<dbReference type="Gene3D" id="4.10.240.10">
    <property type="entry name" value="Zn(2)-C6 fungal-type DNA-binding domain"/>
    <property type="match status" value="1"/>
</dbReference>
<evidence type="ECO:0000256" key="6">
    <source>
        <dbReference type="SAM" id="MobiDB-lite"/>
    </source>
</evidence>
<keyword evidence="9" id="KW-1185">Reference proteome</keyword>
<dbReference type="GO" id="GO:0000981">
    <property type="term" value="F:DNA-binding transcription factor activity, RNA polymerase II-specific"/>
    <property type="evidence" value="ECO:0007669"/>
    <property type="project" value="InterPro"/>
</dbReference>
<evidence type="ECO:0000259" key="7">
    <source>
        <dbReference type="PROSITE" id="PS50048"/>
    </source>
</evidence>
<dbReference type="PROSITE" id="PS50048">
    <property type="entry name" value="ZN2_CY6_FUNGAL_2"/>
    <property type="match status" value="1"/>
</dbReference>
<dbReference type="SMART" id="SM00066">
    <property type="entry name" value="GAL4"/>
    <property type="match status" value="1"/>
</dbReference>
<keyword evidence="4" id="KW-0804">Transcription</keyword>
<feature type="domain" description="Zn(2)-C6 fungal-type" evidence="7">
    <location>
        <begin position="65"/>
        <end position="95"/>
    </location>
</feature>
<proteinExistence type="predicted"/>
<accession>A0A0A1T6X3</accession>
<sequence>MTMQQDTDNLEMAAATAAAAATAGDQSPVLRCGLCNKPFAKQSTLKRHGYYCRSRPGGSAPRARSCVFCVKTKARCDGERPSCSRCISRGKSCEYPANAARATTTQLGAQAPRTTNGVSTKQTTAATTASAADPSPPMPSFITIDNDTSSLNDTLLYNAFFPLEYGIQQVDVGADGRDDDDWDGHGWSNFVQSQMQQAASLTPNTLINSEPSLSDEPFTTMLQQAMSSPKSQIPRMPTYTMRSLFHRPQTDSGNQRISQLMLQTLKSYPLMMLRQKTPPPFIHLRLMLSDTGSDDAEPWHNCVSLMHMLDGGIQGSRKLFWRNVRTECERFCQEHLTMSKWELLAGMQALAIYVIMRLDEGAKDYNNFDMLLLKSVTVIATSLMSVDTTSCPSSPSDKSTLDVVWKNWILEESRRRLCVLFQIVNMLIEFEPAAMCDSDGEIVLAPLPAQKLLWEASDEVSWKVTGQTDSEALTEFGLARNGHLVKLKQQDNDNFYGMLTGSDGLPLSRRTAKWDDWCSGMDGIGGLVMLAASLLQ</sequence>
<keyword evidence="1" id="KW-0479">Metal-binding</keyword>
<dbReference type="SUPFAM" id="SSF57701">
    <property type="entry name" value="Zn2/Cys6 DNA-binding domain"/>
    <property type="match status" value="1"/>
</dbReference>
<evidence type="ECO:0000313" key="8">
    <source>
        <dbReference type="EMBL" id="CEJ81084.1"/>
    </source>
</evidence>
<dbReference type="HOGENOM" id="CLU_044368_2_0_1"/>
<protein>
    <recommendedName>
        <fullName evidence="7">Zn(2)-C6 fungal-type domain-containing protein</fullName>
    </recommendedName>
</protein>
<evidence type="ECO:0000256" key="1">
    <source>
        <dbReference type="ARBA" id="ARBA00022723"/>
    </source>
</evidence>
<evidence type="ECO:0000256" key="4">
    <source>
        <dbReference type="ARBA" id="ARBA00023163"/>
    </source>
</evidence>
<dbReference type="GO" id="GO:0008270">
    <property type="term" value="F:zinc ion binding"/>
    <property type="evidence" value="ECO:0007669"/>
    <property type="project" value="InterPro"/>
</dbReference>
<dbReference type="Proteomes" id="UP000039046">
    <property type="component" value="Unassembled WGS sequence"/>
</dbReference>
<keyword evidence="2" id="KW-0862">Zinc</keyword>
<dbReference type="PRINTS" id="PR00755">
    <property type="entry name" value="AFLATOXINBRP"/>
</dbReference>
<dbReference type="InterPro" id="IPR036864">
    <property type="entry name" value="Zn2-C6_fun-type_DNA-bd_sf"/>
</dbReference>
<dbReference type="InterPro" id="IPR001138">
    <property type="entry name" value="Zn2Cys6_DnaBD"/>
</dbReference>